<dbReference type="InterPro" id="IPR036397">
    <property type="entry name" value="RNaseH_sf"/>
</dbReference>
<accession>A0A2B4RG19</accession>
<proteinExistence type="predicted"/>
<dbReference type="Proteomes" id="UP000225706">
    <property type="component" value="Unassembled WGS sequence"/>
</dbReference>
<sequence length="692" mass="78317">MSQESGQRSENAIAEVVTKINKSELQKEKAALKVKIAFTKQEMELKLAKALQEQKLEKFELLRELELNKAKLNVCEETERTKIPSLDEDSDTLPSESQRTSPNSGLEGMATSLERCRERLAKVNVQQSTVIKQLFVSGQLPKITIPIFSSDPLQYPVWTSAFNALVDSRLMEADIKLNMLNQFVTGKRKQVMEHYLLIGTEDAYQKAKSILQESGFDHTMTVPVWVRPVGEPEKEILQCAVLDDHSKLAVKRWNQLNARFKKNPKFFSDYQTFMKDLISQCAQRVPVDRIKVQDGKVNSVPHTGIYHPKKPGQIRVVFDCSAQYNGVSLYDYLLQGPDFMNDLLGILCRFHMESVAFMTDIKIVQGCASFGLRRAADDGEEEFGADAAAFIRNNLYVDDGLKSLSTVPEAIQLMKSSQAICAKAGLRLHKTVSNKKKVFRAFPVEARAKGFKELNLEVDPLPIERALGVMWNLVITGAIDGYSRLPVVLRCKDNNKAATILKCFLEAVEFYGLPSRISTDKALENVSIVDYMISRRGVNRGSAITGKSTHNQRIEILWRDIFQGVLAFYYQLFYFMEDEGILDPLDNLHLIALHRVYLAKIQEKLEIWSRAWSQLRIRTIKSSPIRMWIAGQLQNPVGIELTHNEIDCFGIEGFINDDDVEGGSGRPIFDSFAFDVLSDDCEQQLHSKIPTT</sequence>
<feature type="compositionally biased region" description="Polar residues" evidence="2">
    <location>
        <begin position="92"/>
        <end position="104"/>
    </location>
</feature>
<dbReference type="SUPFAM" id="SSF53098">
    <property type="entry name" value="Ribonuclease H-like"/>
    <property type="match status" value="1"/>
</dbReference>
<gene>
    <name evidence="4" type="ORF">AWC38_SpisGene19987</name>
</gene>
<feature type="region of interest" description="Disordered" evidence="2">
    <location>
        <begin position="83"/>
        <end position="108"/>
    </location>
</feature>
<evidence type="ECO:0000259" key="3">
    <source>
        <dbReference type="Pfam" id="PF24764"/>
    </source>
</evidence>
<dbReference type="GO" id="GO:0003676">
    <property type="term" value="F:nucleic acid binding"/>
    <property type="evidence" value="ECO:0007669"/>
    <property type="project" value="InterPro"/>
</dbReference>
<dbReference type="EMBL" id="LSMT01000611">
    <property type="protein sequence ID" value="PFX15783.1"/>
    <property type="molecule type" value="Genomic_DNA"/>
</dbReference>
<dbReference type="Gene3D" id="3.30.420.10">
    <property type="entry name" value="Ribonuclease H-like superfamily/Ribonuclease H"/>
    <property type="match status" value="1"/>
</dbReference>
<dbReference type="STRING" id="50429.A0A2B4RG19"/>
<keyword evidence="1" id="KW-0175">Coiled coil</keyword>
<reference evidence="5" key="1">
    <citation type="journal article" date="2017" name="bioRxiv">
        <title>Comparative analysis of the genomes of Stylophora pistillata and Acropora digitifera provides evidence for extensive differences between species of corals.</title>
        <authorList>
            <person name="Voolstra C.R."/>
            <person name="Li Y."/>
            <person name="Liew Y.J."/>
            <person name="Baumgarten S."/>
            <person name="Zoccola D."/>
            <person name="Flot J.-F."/>
            <person name="Tambutte S."/>
            <person name="Allemand D."/>
            <person name="Aranda M."/>
        </authorList>
    </citation>
    <scope>NUCLEOTIDE SEQUENCE [LARGE SCALE GENOMIC DNA]</scope>
</reference>
<evidence type="ECO:0000256" key="1">
    <source>
        <dbReference type="SAM" id="Coils"/>
    </source>
</evidence>
<dbReference type="PANTHER" id="PTHR47331">
    <property type="entry name" value="PHD-TYPE DOMAIN-CONTAINING PROTEIN"/>
    <property type="match status" value="1"/>
</dbReference>
<name>A0A2B4RG19_STYPI</name>
<evidence type="ECO:0000313" key="4">
    <source>
        <dbReference type="EMBL" id="PFX15783.1"/>
    </source>
</evidence>
<dbReference type="AlphaFoldDB" id="A0A2B4RG19"/>
<feature type="domain" description="Integrase core" evidence="3">
    <location>
        <begin position="469"/>
        <end position="635"/>
    </location>
</feature>
<dbReference type="InterPro" id="IPR058913">
    <property type="entry name" value="Integrase_dom_put"/>
</dbReference>
<keyword evidence="5" id="KW-1185">Reference proteome</keyword>
<dbReference type="Pfam" id="PF24764">
    <property type="entry name" value="rva_4"/>
    <property type="match status" value="1"/>
</dbReference>
<dbReference type="OrthoDB" id="5977152at2759"/>
<evidence type="ECO:0000256" key="2">
    <source>
        <dbReference type="SAM" id="MobiDB-lite"/>
    </source>
</evidence>
<protein>
    <recommendedName>
        <fullName evidence="3">Integrase core domain-containing protein</fullName>
    </recommendedName>
</protein>
<dbReference type="InterPro" id="IPR012337">
    <property type="entry name" value="RNaseH-like_sf"/>
</dbReference>
<feature type="coiled-coil region" evidence="1">
    <location>
        <begin position="22"/>
        <end position="68"/>
    </location>
</feature>
<evidence type="ECO:0000313" key="5">
    <source>
        <dbReference type="Proteomes" id="UP000225706"/>
    </source>
</evidence>
<comment type="caution">
    <text evidence="4">The sequence shown here is derived from an EMBL/GenBank/DDBJ whole genome shotgun (WGS) entry which is preliminary data.</text>
</comment>
<organism evidence="4 5">
    <name type="scientific">Stylophora pistillata</name>
    <name type="common">Smooth cauliflower coral</name>
    <dbReference type="NCBI Taxonomy" id="50429"/>
    <lineage>
        <taxon>Eukaryota</taxon>
        <taxon>Metazoa</taxon>
        <taxon>Cnidaria</taxon>
        <taxon>Anthozoa</taxon>
        <taxon>Hexacorallia</taxon>
        <taxon>Scleractinia</taxon>
        <taxon>Astrocoeniina</taxon>
        <taxon>Pocilloporidae</taxon>
        <taxon>Stylophora</taxon>
    </lineage>
</organism>